<dbReference type="PANTHER" id="PTHR43415:SF4">
    <property type="entry name" value="N-ACETYLTRANSFERASE DOMAIN-CONTAINING PROTEIN"/>
    <property type="match status" value="1"/>
</dbReference>
<dbReference type="Pfam" id="PF13302">
    <property type="entry name" value="Acetyltransf_3"/>
    <property type="match status" value="1"/>
</dbReference>
<proteinExistence type="predicted"/>
<dbReference type="SUPFAM" id="SSF55729">
    <property type="entry name" value="Acyl-CoA N-acyltransferases (Nat)"/>
    <property type="match status" value="1"/>
</dbReference>
<dbReference type="PANTHER" id="PTHR43415">
    <property type="entry name" value="SPERMIDINE N(1)-ACETYLTRANSFERASE"/>
    <property type="match status" value="1"/>
</dbReference>
<dbReference type="CDD" id="cd04301">
    <property type="entry name" value="NAT_SF"/>
    <property type="match status" value="1"/>
</dbReference>
<feature type="domain" description="N-acetyltransferase" evidence="1">
    <location>
        <begin position="3"/>
        <end position="168"/>
    </location>
</feature>
<evidence type="ECO:0000259" key="1">
    <source>
        <dbReference type="PROSITE" id="PS51186"/>
    </source>
</evidence>
<protein>
    <submittedName>
        <fullName evidence="2">GNAT family N-acetyltransferase</fullName>
    </submittedName>
</protein>
<dbReference type="InterPro" id="IPR000182">
    <property type="entry name" value="GNAT_dom"/>
</dbReference>
<reference evidence="2 3" key="1">
    <citation type="submission" date="2020-03" db="EMBL/GenBank/DDBJ databases">
        <title>Bacterial samples isolated from urine from healthy bovine heifers (Gyr breed).</title>
        <authorList>
            <person name="Giannattasio-Ferraz S."/>
            <person name="Maskeri L."/>
            <person name="Penido A."/>
            <person name="Barbosa-Stancioli E.F."/>
            <person name="Putonti C."/>
        </authorList>
    </citation>
    <scope>NUCLEOTIDE SEQUENCE [LARGE SCALE GENOMIC DNA]</scope>
    <source>
        <strain evidence="2 3">UFMG-H7</strain>
    </source>
</reference>
<sequence>MEIKLRTATNEDLNSLWSISFGPESNLEWMKFNGPYFNDPVQTLEEFLEGFGTFLVANPMAKLITYDKKVIGIMTAYWMDNNIKQWLEIGMIIYDDSYWGKGIGSSALSLWLREMFDLFPYLPHIGFTTWSGNKGMIRAGEKVGMTLEAKIRKVRYVNGEYYDSLKLGILREELN</sequence>
<gene>
    <name evidence="2" type="ORF">HED35_02740</name>
</gene>
<dbReference type="PROSITE" id="PS51186">
    <property type="entry name" value="GNAT"/>
    <property type="match status" value="1"/>
</dbReference>
<dbReference type="RefSeq" id="WP_167806280.1">
    <property type="nucleotide sequence ID" value="NZ_JAAVMB010000002.1"/>
</dbReference>
<evidence type="ECO:0000313" key="3">
    <source>
        <dbReference type="Proteomes" id="UP000521358"/>
    </source>
</evidence>
<comment type="caution">
    <text evidence="2">The sequence shown here is derived from an EMBL/GenBank/DDBJ whole genome shotgun (WGS) entry which is preliminary data.</text>
</comment>
<dbReference type="AlphaFoldDB" id="A0A7X6I201"/>
<dbReference type="Gene3D" id="3.40.630.30">
    <property type="match status" value="1"/>
</dbReference>
<name>A0A7X6I201_9ENTE</name>
<dbReference type="EMBL" id="JAAVMB010000002">
    <property type="protein sequence ID" value="NKC66998.1"/>
    <property type="molecule type" value="Genomic_DNA"/>
</dbReference>
<dbReference type="Proteomes" id="UP000521358">
    <property type="component" value="Unassembled WGS sequence"/>
</dbReference>
<organism evidence="2 3">
    <name type="scientific">Vagococcus fluvialis</name>
    <dbReference type="NCBI Taxonomy" id="2738"/>
    <lineage>
        <taxon>Bacteria</taxon>
        <taxon>Bacillati</taxon>
        <taxon>Bacillota</taxon>
        <taxon>Bacilli</taxon>
        <taxon>Lactobacillales</taxon>
        <taxon>Enterococcaceae</taxon>
        <taxon>Vagococcus</taxon>
    </lineage>
</organism>
<keyword evidence="2" id="KW-0808">Transferase</keyword>
<dbReference type="InterPro" id="IPR016181">
    <property type="entry name" value="Acyl_CoA_acyltransferase"/>
</dbReference>
<evidence type="ECO:0000313" key="2">
    <source>
        <dbReference type="EMBL" id="NKC66998.1"/>
    </source>
</evidence>
<accession>A0A7X6I201</accession>
<dbReference type="GO" id="GO:0016747">
    <property type="term" value="F:acyltransferase activity, transferring groups other than amino-acyl groups"/>
    <property type="evidence" value="ECO:0007669"/>
    <property type="project" value="InterPro"/>
</dbReference>